<evidence type="ECO:0000256" key="7">
    <source>
        <dbReference type="ARBA" id="ARBA00023295"/>
    </source>
</evidence>
<comment type="pathway">
    <text evidence="2 9 10">Glycan degradation; xylan degradation.</text>
</comment>
<dbReference type="PROSITE" id="PS51761">
    <property type="entry name" value="GH11_3"/>
    <property type="match status" value="1"/>
</dbReference>
<evidence type="ECO:0000256" key="6">
    <source>
        <dbReference type="ARBA" id="ARBA00023277"/>
    </source>
</evidence>
<keyword evidence="11" id="KW-0732">Signal</keyword>
<dbReference type="Pfam" id="PF00457">
    <property type="entry name" value="Glyco_hydro_11"/>
    <property type="match status" value="1"/>
</dbReference>
<evidence type="ECO:0000256" key="10">
    <source>
        <dbReference type="RuleBase" id="RU362015"/>
    </source>
</evidence>
<evidence type="ECO:0000256" key="4">
    <source>
        <dbReference type="ARBA" id="ARBA00022651"/>
    </source>
</evidence>
<dbReference type="PROSITE" id="PS00777">
    <property type="entry name" value="GH11_2"/>
    <property type="match status" value="1"/>
</dbReference>
<name>A0ABV4Q4U6_9ACTN</name>
<keyword evidence="8 9" id="KW-0624">Polysaccharide degradation</keyword>
<dbReference type="Proteomes" id="UP001569963">
    <property type="component" value="Unassembled WGS sequence"/>
</dbReference>
<dbReference type="GO" id="GO:0016787">
    <property type="term" value="F:hydrolase activity"/>
    <property type="evidence" value="ECO:0007669"/>
    <property type="project" value="UniProtKB-KW"/>
</dbReference>
<evidence type="ECO:0000256" key="11">
    <source>
        <dbReference type="SAM" id="SignalP"/>
    </source>
</evidence>
<evidence type="ECO:0000256" key="5">
    <source>
        <dbReference type="ARBA" id="ARBA00022801"/>
    </source>
</evidence>
<dbReference type="PANTHER" id="PTHR46828:SF2">
    <property type="entry name" value="ENDO-1,4-BETA-XYLANASE A-RELATED"/>
    <property type="match status" value="1"/>
</dbReference>
<evidence type="ECO:0000259" key="12">
    <source>
        <dbReference type="PROSITE" id="PS51173"/>
    </source>
</evidence>
<dbReference type="PROSITE" id="PS51318">
    <property type="entry name" value="TAT"/>
    <property type="match status" value="1"/>
</dbReference>
<feature type="signal peptide" evidence="11">
    <location>
        <begin position="1"/>
        <end position="49"/>
    </location>
</feature>
<evidence type="ECO:0000259" key="13">
    <source>
        <dbReference type="PROSITE" id="PS51761"/>
    </source>
</evidence>
<dbReference type="InterPro" id="IPR033119">
    <property type="entry name" value="GH11_AS_2"/>
</dbReference>
<dbReference type="EC" id="3.2.1.8" evidence="3 9"/>
<organism evidence="14 15">
    <name type="scientific">Actinomadura monticuli</name>
    <dbReference type="NCBI Taxonomy" id="3097367"/>
    <lineage>
        <taxon>Bacteria</taxon>
        <taxon>Bacillati</taxon>
        <taxon>Actinomycetota</taxon>
        <taxon>Actinomycetes</taxon>
        <taxon>Streptosporangiales</taxon>
        <taxon>Thermomonosporaceae</taxon>
        <taxon>Actinomadura</taxon>
    </lineage>
</organism>
<dbReference type="RefSeq" id="WP_371947029.1">
    <property type="nucleotide sequence ID" value="NZ_JAXCEI010000001.1"/>
</dbReference>
<dbReference type="InterPro" id="IPR013319">
    <property type="entry name" value="GH11/12"/>
</dbReference>
<keyword evidence="4 9" id="KW-0858">Xylan degradation</keyword>
<dbReference type="InterPro" id="IPR012291">
    <property type="entry name" value="CBM2_carb-bd_dom_sf"/>
</dbReference>
<sequence>MSSTRTPDTAVPPESRRHRRTLLRTRPVIGACAVALATATALLPGTANADTTISSNQTGSEGGYYYSFWSDGGGSSSMTLKGGGSYSTQWSNVGNFVAGKGWSNGGRRSVNYSGSFNPSGNAYLALYGWTSNPLIEYYIVDNWGTYRPTGSYKGTVTSDGGTYDIYETTRTNAPSVEGTKTFQQYWSVRQSKRTGGTITTGNHFDAWASKGMRLGSFNYYMILATEGYQSSGNSNITVGGSGGGGGDNGGGGGGCSATLSAGQQWGDRYNLNVSVSGSSNWTVTMNVPSPEKIIATWNTSASWDSSGQVMTARPNGNGNNFGVTIQTNGTWTWPTVSCSA</sequence>
<keyword evidence="6 9" id="KW-0119">Carbohydrate metabolism</keyword>
<dbReference type="PRINTS" id="PR00911">
    <property type="entry name" value="GLHYDRLASE11"/>
</dbReference>
<feature type="active site" description="Nucleophile" evidence="9">
    <location>
        <position position="136"/>
    </location>
</feature>
<dbReference type="PROSITE" id="PS51173">
    <property type="entry name" value="CBM2"/>
    <property type="match status" value="1"/>
</dbReference>
<dbReference type="PANTHER" id="PTHR46828">
    <property type="entry name" value="ENDO-1,4-BETA-XYLANASE A-RELATED"/>
    <property type="match status" value="1"/>
</dbReference>
<dbReference type="SUPFAM" id="SSF49384">
    <property type="entry name" value="Carbohydrate-binding domain"/>
    <property type="match status" value="1"/>
</dbReference>
<proteinExistence type="inferred from homology"/>
<accession>A0ABV4Q4U6</accession>
<evidence type="ECO:0000256" key="1">
    <source>
        <dbReference type="ARBA" id="ARBA00000681"/>
    </source>
</evidence>
<comment type="caution">
    <text evidence="14">The sequence shown here is derived from an EMBL/GenBank/DDBJ whole genome shotgun (WGS) entry which is preliminary data.</text>
</comment>
<dbReference type="InterPro" id="IPR008965">
    <property type="entry name" value="CBM2/CBM3_carb-bd_dom_sf"/>
</dbReference>
<comment type="similarity">
    <text evidence="9 10">Belongs to the glycosyl hydrolase 11 (cellulase G) family.</text>
</comment>
<comment type="catalytic activity">
    <reaction evidence="1 9 10">
        <text>Endohydrolysis of (1-&gt;4)-beta-D-xylosidic linkages in xylans.</text>
        <dbReference type="EC" id="3.2.1.8"/>
    </reaction>
</comment>
<evidence type="ECO:0000313" key="15">
    <source>
        <dbReference type="Proteomes" id="UP001569963"/>
    </source>
</evidence>
<evidence type="ECO:0000313" key="14">
    <source>
        <dbReference type="EMBL" id="MFA1537691.1"/>
    </source>
</evidence>
<dbReference type="PROSITE" id="PS00776">
    <property type="entry name" value="GH11_1"/>
    <property type="match status" value="1"/>
</dbReference>
<evidence type="ECO:0000256" key="2">
    <source>
        <dbReference type="ARBA" id="ARBA00004851"/>
    </source>
</evidence>
<feature type="domain" description="GH11" evidence="13">
    <location>
        <begin position="52"/>
        <end position="239"/>
    </location>
</feature>
<feature type="domain" description="CBM2" evidence="12">
    <location>
        <begin position="248"/>
        <end position="340"/>
    </location>
</feature>
<evidence type="ECO:0000256" key="9">
    <source>
        <dbReference type="PROSITE-ProRule" id="PRU01097"/>
    </source>
</evidence>
<dbReference type="InterPro" id="IPR033123">
    <property type="entry name" value="GH11_dom"/>
</dbReference>
<keyword evidence="15" id="KW-1185">Reference proteome</keyword>
<feature type="active site" description="Proton donor" evidence="9">
    <location>
        <position position="226"/>
    </location>
</feature>
<dbReference type="InterPro" id="IPR013320">
    <property type="entry name" value="ConA-like_dom_sf"/>
</dbReference>
<dbReference type="SMART" id="SM00637">
    <property type="entry name" value="CBD_II"/>
    <property type="match status" value="1"/>
</dbReference>
<dbReference type="Gene3D" id="2.60.120.180">
    <property type="match status" value="1"/>
</dbReference>
<keyword evidence="5 9" id="KW-0378">Hydrolase</keyword>
<gene>
    <name evidence="14" type="ORF">SM611_02010</name>
</gene>
<feature type="chain" id="PRO_5046122518" description="Endo-1,4-beta-xylanase" evidence="11">
    <location>
        <begin position="50"/>
        <end position="340"/>
    </location>
</feature>
<dbReference type="InterPro" id="IPR001137">
    <property type="entry name" value="Glyco_hydro_11"/>
</dbReference>
<dbReference type="InterPro" id="IPR006311">
    <property type="entry name" value="TAT_signal"/>
</dbReference>
<evidence type="ECO:0000256" key="3">
    <source>
        <dbReference type="ARBA" id="ARBA00012590"/>
    </source>
</evidence>
<keyword evidence="7 9" id="KW-0326">Glycosidase</keyword>
<reference evidence="14 15" key="1">
    <citation type="submission" date="2023-11" db="EMBL/GenBank/DDBJ databases">
        <title>Actinomadura monticuli sp. nov., isolated from volcanic ash.</title>
        <authorList>
            <person name="Lee S.D."/>
            <person name="Yang H."/>
            <person name="Kim I.S."/>
        </authorList>
    </citation>
    <scope>NUCLEOTIDE SEQUENCE [LARGE SCALE GENOMIC DNA]</scope>
    <source>
        <strain evidence="14 15">DLS-62</strain>
    </source>
</reference>
<protein>
    <recommendedName>
        <fullName evidence="3 9">Endo-1,4-beta-xylanase</fullName>
        <ecNumber evidence="3 9">3.2.1.8</ecNumber>
    </recommendedName>
</protein>
<dbReference type="SUPFAM" id="SSF49899">
    <property type="entry name" value="Concanavalin A-like lectins/glucanases"/>
    <property type="match status" value="1"/>
</dbReference>
<evidence type="ECO:0000256" key="8">
    <source>
        <dbReference type="ARBA" id="ARBA00023326"/>
    </source>
</evidence>
<dbReference type="EMBL" id="JAXCEI010000001">
    <property type="protein sequence ID" value="MFA1537691.1"/>
    <property type="molecule type" value="Genomic_DNA"/>
</dbReference>
<dbReference type="InterPro" id="IPR018208">
    <property type="entry name" value="GH11_AS_1"/>
</dbReference>
<dbReference type="Gene3D" id="2.60.40.290">
    <property type="match status" value="1"/>
</dbReference>
<dbReference type="InterPro" id="IPR001919">
    <property type="entry name" value="CBD2"/>
</dbReference>